<keyword evidence="3" id="KW-1185">Reference proteome</keyword>
<dbReference type="CDD" id="cd02933">
    <property type="entry name" value="OYE_like_FMN"/>
    <property type="match status" value="1"/>
</dbReference>
<dbReference type="InterPro" id="IPR019405">
    <property type="entry name" value="Lactonase_7-beta_prop"/>
</dbReference>
<dbReference type="Gene3D" id="3.20.20.70">
    <property type="entry name" value="Aldolase class I"/>
    <property type="match status" value="1"/>
</dbReference>
<evidence type="ECO:0000313" key="3">
    <source>
        <dbReference type="Proteomes" id="UP001050691"/>
    </source>
</evidence>
<dbReference type="AlphaFoldDB" id="A0AAV5A1K3"/>
<accession>A0AAV5A1K3</accession>
<dbReference type="Proteomes" id="UP001050691">
    <property type="component" value="Unassembled WGS sequence"/>
</dbReference>
<dbReference type="GO" id="GO:0003959">
    <property type="term" value="F:NADPH dehydrogenase activity"/>
    <property type="evidence" value="ECO:0007669"/>
    <property type="project" value="TreeGrafter"/>
</dbReference>
<sequence>MVSSPSTTTEDRLFEPLKLGTITLQHRIALAPLTRCRAALSHVHNATLAKEYYAQRGSEPGTLLITEATFISKGAGGYKNIPGIWSEEQCRAWKTVTTAVHKNKSFIFCQLWALGRAARPVVLDEEDHQPYIAPSSTRLPGRPETPLPRALTVPEIKTYVRDYAQAAKNAIVSSGFDGVEVHAANGYLIDQFTQSMTNLRDDDYGGDVPRRAKFLLEVMNAVCEAVGEEKVGIRLSPWNNFQGMGMEDPIPQFSYIIEQLKVAFPRLAYVHIVEPDPGKGLERQSDILRELWAPRPFLSCNEHEPKTARQAALRSENEVVVFGRHFISNPDLPNRIRKRLPLTPYNHDTFYTTESPVGYIDYPFIQDFIIGKVWISSVMIGLPLFLSWAAGQKILVASYSSKVFTLSFDPSTTPPSLTLLSALEVGHHPSWIVPHPIDKTVIFTATEEANGIVKALKYDLETGIGSILSETSSGGADPCHLAILDNELLVANYSSGIMSVFPLTSNSPYLPSTFTQLVQFSGTGPILSRQEASHPHQVLIHPERPEVLIPDLGADKVWRLQKDNKEQQQWVITDELATSPGGGPRHGVIIGENLYLLMELSNEVTAYKFPALPSEPSLIGIVPTMSNPPANPLEMDPPPLSAEILSPPISAEFPKKYLYVTNRNDRDVRGDILSIFEITESGIPRLVNEIRTELNHLRGIWIDEDYKYLISGSAFGDEVKIFERKNGGVDLDEIVSLKGVQNPTHFHWLPQSE</sequence>
<gene>
    <name evidence="2" type="ORF">Clacol_002722</name>
</gene>
<dbReference type="GO" id="GO:0010181">
    <property type="term" value="F:FMN binding"/>
    <property type="evidence" value="ECO:0007669"/>
    <property type="project" value="InterPro"/>
</dbReference>
<dbReference type="InterPro" id="IPR015943">
    <property type="entry name" value="WD40/YVTN_repeat-like_dom_sf"/>
</dbReference>
<dbReference type="InterPro" id="IPR011048">
    <property type="entry name" value="Haem_d1_sf"/>
</dbReference>
<dbReference type="InterPro" id="IPR013785">
    <property type="entry name" value="Aldolase_TIM"/>
</dbReference>
<feature type="domain" description="NADH:flavin oxidoreductase/NADH oxidase N-terminal" evidence="1">
    <location>
        <begin position="13"/>
        <end position="342"/>
    </location>
</feature>
<dbReference type="PANTHER" id="PTHR22893">
    <property type="entry name" value="NADH OXIDOREDUCTASE-RELATED"/>
    <property type="match status" value="1"/>
</dbReference>
<reference evidence="2" key="1">
    <citation type="submission" date="2021-10" db="EMBL/GenBank/DDBJ databases">
        <title>De novo Genome Assembly of Clathrus columnatus (Basidiomycota, Fungi) Using Illumina and Nanopore Sequence Data.</title>
        <authorList>
            <person name="Ogiso-Tanaka E."/>
            <person name="Itagaki H."/>
            <person name="Hosoya T."/>
            <person name="Hosaka K."/>
        </authorList>
    </citation>
    <scope>NUCLEOTIDE SEQUENCE</scope>
    <source>
        <strain evidence="2">MO-923</strain>
    </source>
</reference>
<dbReference type="InterPro" id="IPR045247">
    <property type="entry name" value="Oye-like"/>
</dbReference>
<dbReference type="InterPro" id="IPR001155">
    <property type="entry name" value="OxRdtase_FMN_N"/>
</dbReference>
<dbReference type="Gene3D" id="2.130.10.10">
    <property type="entry name" value="YVTN repeat-like/Quinoprotein amine dehydrogenase"/>
    <property type="match status" value="1"/>
</dbReference>
<dbReference type="SUPFAM" id="SSF51004">
    <property type="entry name" value="C-terminal (heme d1) domain of cytochrome cd1-nitrite reductase"/>
    <property type="match status" value="1"/>
</dbReference>
<dbReference type="EMBL" id="BPWL01000003">
    <property type="protein sequence ID" value="GJJ08504.1"/>
    <property type="molecule type" value="Genomic_DNA"/>
</dbReference>
<dbReference type="SUPFAM" id="SSF51395">
    <property type="entry name" value="FMN-linked oxidoreductases"/>
    <property type="match status" value="1"/>
</dbReference>
<dbReference type="Pfam" id="PF10282">
    <property type="entry name" value="Lactonase"/>
    <property type="match status" value="1"/>
</dbReference>
<name>A0AAV5A1K3_9AGAM</name>
<dbReference type="PANTHER" id="PTHR22893:SF91">
    <property type="entry name" value="NADPH DEHYDROGENASE 2-RELATED"/>
    <property type="match status" value="1"/>
</dbReference>
<protein>
    <recommendedName>
        <fullName evidence="1">NADH:flavin oxidoreductase/NADH oxidase N-terminal domain-containing protein</fullName>
    </recommendedName>
</protein>
<comment type="caution">
    <text evidence="2">The sequence shown here is derived from an EMBL/GenBank/DDBJ whole genome shotgun (WGS) entry which is preliminary data.</text>
</comment>
<proteinExistence type="predicted"/>
<dbReference type="Pfam" id="PF00724">
    <property type="entry name" value="Oxidored_FMN"/>
    <property type="match status" value="1"/>
</dbReference>
<evidence type="ECO:0000313" key="2">
    <source>
        <dbReference type="EMBL" id="GJJ08504.1"/>
    </source>
</evidence>
<evidence type="ECO:0000259" key="1">
    <source>
        <dbReference type="Pfam" id="PF00724"/>
    </source>
</evidence>
<organism evidence="2 3">
    <name type="scientific">Clathrus columnatus</name>
    <dbReference type="NCBI Taxonomy" id="1419009"/>
    <lineage>
        <taxon>Eukaryota</taxon>
        <taxon>Fungi</taxon>
        <taxon>Dikarya</taxon>
        <taxon>Basidiomycota</taxon>
        <taxon>Agaricomycotina</taxon>
        <taxon>Agaricomycetes</taxon>
        <taxon>Phallomycetidae</taxon>
        <taxon>Phallales</taxon>
        <taxon>Clathraceae</taxon>
        <taxon>Clathrus</taxon>
    </lineage>
</organism>